<comment type="caution">
    <text evidence="7">The sequence shown here is derived from an EMBL/GenBank/DDBJ whole genome shotgun (WGS) entry which is preliminary data.</text>
</comment>
<feature type="transmembrane region" description="Helical" evidence="6">
    <location>
        <begin position="488"/>
        <end position="507"/>
    </location>
</feature>
<dbReference type="GO" id="GO:0005385">
    <property type="term" value="F:zinc ion transmembrane transporter activity"/>
    <property type="evidence" value="ECO:0007669"/>
    <property type="project" value="TreeGrafter"/>
</dbReference>
<evidence type="ECO:0000256" key="2">
    <source>
        <dbReference type="ARBA" id="ARBA00022692"/>
    </source>
</evidence>
<keyword evidence="2 6" id="KW-0812">Transmembrane</keyword>
<evidence type="ECO:0000256" key="1">
    <source>
        <dbReference type="ARBA" id="ARBA00004141"/>
    </source>
</evidence>
<keyword evidence="3 6" id="KW-1133">Transmembrane helix</keyword>
<feature type="region of interest" description="Disordered" evidence="5">
    <location>
        <begin position="453"/>
        <end position="483"/>
    </location>
</feature>
<dbReference type="AlphaFoldDB" id="A0A8H5GGT6"/>
<evidence type="ECO:0000313" key="8">
    <source>
        <dbReference type="Proteomes" id="UP000518752"/>
    </source>
</evidence>
<dbReference type="InterPro" id="IPR003689">
    <property type="entry name" value="ZIP"/>
</dbReference>
<evidence type="ECO:0000256" key="3">
    <source>
        <dbReference type="ARBA" id="ARBA00022989"/>
    </source>
</evidence>
<feature type="region of interest" description="Disordered" evidence="5">
    <location>
        <begin position="160"/>
        <end position="180"/>
    </location>
</feature>
<gene>
    <name evidence="7" type="ORF">D9757_012494</name>
</gene>
<dbReference type="PANTHER" id="PTHR11040:SF44">
    <property type="entry name" value="PROTEIN ZNTC-RELATED"/>
    <property type="match status" value="1"/>
</dbReference>
<dbReference type="EMBL" id="JAACJN010000182">
    <property type="protein sequence ID" value="KAF5364726.1"/>
    <property type="molecule type" value="Genomic_DNA"/>
</dbReference>
<comment type="subcellular location">
    <subcellularLocation>
        <location evidence="1">Membrane</location>
        <topology evidence="1">Multi-pass membrane protein</topology>
    </subcellularLocation>
</comment>
<dbReference type="Proteomes" id="UP000518752">
    <property type="component" value="Unassembled WGS sequence"/>
</dbReference>
<evidence type="ECO:0000313" key="7">
    <source>
        <dbReference type="EMBL" id="KAF5364726.1"/>
    </source>
</evidence>
<reference evidence="7 8" key="1">
    <citation type="journal article" date="2020" name="ISME J.">
        <title>Uncovering the hidden diversity of litter-decomposition mechanisms in mushroom-forming fungi.</title>
        <authorList>
            <person name="Floudas D."/>
            <person name="Bentzer J."/>
            <person name="Ahren D."/>
            <person name="Johansson T."/>
            <person name="Persson P."/>
            <person name="Tunlid A."/>
        </authorList>
    </citation>
    <scope>NUCLEOTIDE SEQUENCE [LARGE SCALE GENOMIC DNA]</scope>
    <source>
        <strain evidence="7 8">CBS 406.79</strain>
    </source>
</reference>
<sequence length="508" mass="54218">MKISDQAVAHLAALGSIFVISLIAVAFPAASKKVRFLSIPKIVFFIGKHFGTGVILATAFGHLLQDSFESLTSKTVRNNFPGVGERTGFIILGSLLAIFLVEYISTSYVDYLHESSPPIEIDDEEEPVSLRVSHLSESRLEPVDESTPLLTNSVLSRLSQYSQHSQAPSTISRARRPQSHYLSSIVNNNPRHSRSNENFYIANDVSHHLNNGEYELVGGPDPGSGTIRRSRIFQPSEGHDDTAAAVAAVAAASSTSTAHDLESQRQLVSSRNRQIVGILVLQFGIMIHSFVIGLTLSLTSGPGFGECFVVPAACLSHSYSTFANSSSSKASLVTAIIFHQLFEGLSLGIRISAIPPPIDKLTSEEAPSSTHHSLFQPILAFLFAVTTPFGIGLGMLLFGSQAQDTSHRILLTQGLMSAVSAGMLIYAATVEMMAADFVFGNLGLGGGDSHGHSHGNEFIEGVDSDEDGHDHRGEETETEGGVSVKRRLQAVGSLLAGVVAMGLIALAE</sequence>
<feature type="transmembrane region" description="Helical" evidence="6">
    <location>
        <begin position="6"/>
        <end position="30"/>
    </location>
</feature>
<feature type="transmembrane region" description="Helical" evidence="6">
    <location>
        <begin position="42"/>
        <end position="64"/>
    </location>
</feature>
<evidence type="ECO:0000256" key="5">
    <source>
        <dbReference type="SAM" id="MobiDB-lite"/>
    </source>
</evidence>
<organism evidence="7 8">
    <name type="scientific">Collybiopsis confluens</name>
    <dbReference type="NCBI Taxonomy" id="2823264"/>
    <lineage>
        <taxon>Eukaryota</taxon>
        <taxon>Fungi</taxon>
        <taxon>Dikarya</taxon>
        <taxon>Basidiomycota</taxon>
        <taxon>Agaricomycotina</taxon>
        <taxon>Agaricomycetes</taxon>
        <taxon>Agaricomycetidae</taxon>
        <taxon>Agaricales</taxon>
        <taxon>Marasmiineae</taxon>
        <taxon>Omphalotaceae</taxon>
        <taxon>Collybiopsis</taxon>
    </lineage>
</organism>
<dbReference type="Pfam" id="PF02535">
    <property type="entry name" value="Zip"/>
    <property type="match status" value="2"/>
</dbReference>
<accession>A0A8H5GGT6</accession>
<evidence type="ECO:0000256" key="6">
    <source>
        <dbReference type="SAM" id="Phobius"/>
    </source>
</evidence>
<dbReference type="PANTHER" id="PTHR11040">
    <property type="entry name" value="ZINC/IRON TRANSPORTER"/>
    <property type="match status" value="1"/>
</dbReference>
<keyword evidence="8" id="KW-1185">Reference proteome</keyword>
<keyword evidence="4 6" id="KW-0472">Membrane</keyword>
<feature type="transmembrane region" description="Helical" evidence="6">
    <location>
        <begin position="410"/>
        <end position="429"/>
    </location>
</feature>
<dbReference type="OrthoDB" id="448280at2759"/>
<feature type="transmembrane region" description="Helical" evidence="6">
    <location>
        <begin position="275"/>
        <end position="296"/>
    </location>
</feature>
<protein>
    <submittedName>
        <fullName evidence="7">Uncharacterized protein</fullName>
    </submittedName>
</protein>
<proteinExistence type="predicted"/>
<feature type="compositionally biased region" description="Polar residues" evidence="5">
    <location>
        <begin position="160"/>
        <end position="172"/>
    </location>
</feature>
<feature type="transmembrane region" description="Helical" evidence="6">
    <location>
        <begin position="378"/>
        <end position="398"/>
    </location>
</feature>
<evidence type="ECO:0000256" key="4">
    <source>
        <dbReference type="ARBA" id="ARBA00023136"/>
    </source>
</evidence>
<name>A0A8H5GGT6_9AGAR</name>
<dbReference type="GO" id="GO:0005886">
    <property type="term" value="C:plasma membrane"/>
    <property type="evidence" value="ECO:0007669"/>
    <property type="project" value="TreeGrafter"/>
</dbReference>